<dbReference type="Gramene" id="OPUNC05G16590.1">
    <property type="protein sequence ID" value="OPUNC05G16590.1"/>
    <property type="gene ID" value="OPUNC05G16590"/>
</dbReference>
<evidence type="ECO:0000256" key="1">
    <source>
        <dbReference type="ARBA" id="ARBA00007905"/>
    </source>
</evidence>
<dbReference type="PANTHER" id="PTHR11732">
    <property type="entry name" value="ALDO/KETO REDUCTASE"/>
    <property type="match status" value="1"/>
</dbReference>
<dbReference type="Gene3D" id="3.10.280.10">
    <property type="entry name" value="Mitochondrial glycoprotein"/>
    <property type="match status" value="1"/>
</dbReference>
<dbReference type="PRINTS" id="PR00069">
    <property type="entry name" value="ALDKETRDTASE"/>
</dbReference>
<keyword evidence="7" id="KW-1185">Reference proteome</keyword>
<sequence>MARCFVLNTGAKIPSVGLGTWQAEPGVVGNAVYAAVKVMLRCLNFVQAGYRHIDCAQAYFNEKESSITTVALQIGVALKKVFDEGIVKREDIFITSKLWCTNHAPEDVPVALDSTLQDLQTDYVDLYLIHWPVRMKKGAGFGGQNVLPADIPATWAAMEKLHDSGKARAIGVSNFSSKKLEDLLAVARVPPAVDQVECHPVWQQTKLREFCTSKGIHLSAYSPLGSPGTASVKAVGNVLAHPVVVSTAEKLGKTPAQVALRWGIQMGHSVLPKSTHEERIKENINVYDWSIPEDLFVKLSEIEQARPESSSAADALKLCSYEADPWRILDSPGRRLQINRRALGWRNLMIDLAGLKFAYFVWVKNWQIKWEMVGYRHIDCSPQYGNQKEVGLALKKLFEEGVVKREDLFITSKLWCTHHAPEDVPEAINTTLKDLRLDCLDLYLVHGPVRAKKGTKLSVENYLKPDIPATWQAMEKLYDSGKAHAIGVSNFSCKKLEDLLNVARVPPAVNQVECHPVWQQGQLRKLCQSKGVHLSAYAPLGSPGSPWNDGPNVLSHPVVISIAEKLQKTPAQVALRWGIQMGQSVLPKSDNEDRDEHFVMDRFVIYPTTALSSSISSKLIVQPKLPDSAFGRENQEKGKTSKELGEGFPFEIQDKDGTNMMTLKRSDHKEQIEVEVFLPNAVNEAEENGEPEDQCEDGKYRNHTGNGVPAQYWIPLIVKVRKEAASYLKISCSSYPNELIIESLSFEPNDESGDSASLEAKLSNLPEEFQKAVYSYLKSRGILTDITDFLHAYMINKECHEYLSWLRKVKGLIKS</sequence>
<dbReference type="eggNOG" id="KOG2536">
    <property type="taxonomic scope" value="Eukaryota"/>
</dbReference>
<evidence type="ECO:0000313" key="7">
    <source>
        <dbReference type="Proteomes" id="UP000026962"/>
    </source>
</evidence>
<evidence type="ECO:0000256" key="4">
    <source>
        <dbReference type="ARBA" id="ARBA00023002"/>
    </source>
</evidence>
<dbReference type="AlphaFoldDB" id="A0A0E0L3B6"/>
<keyword evidence="4" id="KW-0560">Oxidoreductase</keyword>
<reference evidence="6" key="1">
    <citation type="submission" date="2015-04" db="UniProtKB">
        <authorList>
            <consortium name="EnsemblPlants"/>
        </authorList>
    </citation>
    <scope>IDENTIFICATION</scope>
</reference>
<evidence type="ECO:0000256" key="2">
    <source>
        <dbReference type="ARBA" id="ARBA00022857"/>
    </source>
</evidence>
<dbReference type="PROSITE" id="PS00798">
    <property type="entry name" value="ALDOKETO_REDUCTASE_1"/>
    <property type="match status" value="1"/>
</dbReference>
<dbReference type="InterPro" id="IPR020471">
    <property type="entry name" value="AKR"/>
</dbReference>
<dbReference type="InterPro" id="IPR044498">
    <property type="entry name" value="AKR4C"/>
</dbReference>
<dbReference type="InterPro" id="IPR018170">
    <property type="entry name" value="Aldo/ket_reductase_CS"/>
</dbReference>
<feature type="domain" description="NADP-dependent oxidoreductase" evidence="5">
    <location>
        <begin position="16"/>
        <end position="302"/>
    </location>
</feature>
<keyword evidence="2" id="KW-0521">NADP</keyword>
<dbReference type="EnsemblPlants" id="OPUNC05G16590.1">
    <property type="protein sequence ID" value="OPUNC05G16590.1"/>
    <property type="gene ID" value="OPUNC05G16590"/>
</dbReference>
<keyword evidence="3" id="KW-0007">Acetylation</keyword>
<evidence type="ECO:0000256" key="3">
    <source>
        <dbReference type="ARBA" id="ARBA00022990"/>
    </source>
</evidence>
<proteinExistence type="inferred from homology"/>
<reference evidence="6" key="2">
    <citation type="submission" date="2018-05" db="EMBL/GenBank/DDBJ databases">
        <title>OpunRS2 (Oryza punctata Reference Sequence Version 2).</title>
        <authorList>
            <person name="Zhang J."/>
            <person name="Kudrna D."/>
            <person name="Lee S."/>
            <person name="Talag J."/>
            <person name="Welchert J."/>
            <person name="Wing R.A."/>
        </authorList>
    </citation>
    <scope>NUCLEOTIDE SEQUENCE [LARGE SCALE GENOMIC DNA]</scope>
</reference>
<dbReference type="SUPFAM" id="SSF54529">
    <property type="entry name" value="Mitochondrial glycoprotein MAM33-like"/>
    <property type="match status" value="1"/>
</dbReference>
<comment type="similarity">
    <text evidence="1">Belongs to the aldo/keto reductase family.</text>
</comment>
<accession>A0A0E0L3B6</accession>
<dbReference type="FunFam" id="3.20.20.100:FF:000010">
    <property type="entry name" value="NADPH-dependent aldo-keto reductase, chloroplastic"/>
    <property type="match status" value="1"/>
</dbReference>
<dbReference type="Pfam" id="PF00248">
    <property type="entry name" value="Aldo_ket_red"/>
    <property type="match status" value="2"/>
</dbReference>
<dbReference type="eggNOG" id="KOG1577">
    <property type="taxonomic scope" value="Eukaryota"/>
</dbReference>
<evidence type="ECO:0000313" key="6">
    <source>
        <dbReference type="EnsemblPlants" id="OPUNC05G16590.1"/>
    </source>
</evidence>
<evidence type="ECO:0000259" key="5">
    <source>
        <dbReference type="Pfam" id="PF00248"/>
    </source>
</evidence>
<name>A0A0E0L3B6_ORYPU</name>
<dbReference type="PROSITE" id="PS00063">
    <property type="entry name" value="ALDOKETO_REDUCTASE_3"/>
    <property type="match status" value="1"/>
</dbReference>
<dbReference type="STRING" id="4537.A0A0E0L3B6"/>
<feature type="domain" description="NADP-dependent oxidoreductase" evidence="5">
    <location>
        <begin position="373"/>
        <end position="594"/>
    </location>
</feature>
<dbReference type="SUPFAM" id="SSF51430">
    <property type="entry name" value="NAD(P)-linked oxidoreductase"/>
    <property type="match status" value="2"/>
</dbReference>
<dbReference type="InterPro" id="IPR036561">
    <property type="entry name" value="MAM33_sf"/>
</dbReference>
<dbReference type="FunFam" id="3.20.20.100:FF:000013">
    <property type="entry name" value="NADPH-dependent codeinone reductase 1-1"/>
    <property type="match status" value="1"/>
</dbReference>
<organism evidence="6">
    <name type="scientific">Oryza punctata</name>
    <name type="common">Red rice</name>
    <dbReference type="NCBI Taxonomy" id="4537"/>
    <lineage>
        <taxon>Eukaryota</taxon>
        <taxon>Viridiplantae</taxon>
        <taxon>Streptophyta</taxon>
        <taxon>Embryophyta</taxon>
        <taxon>Tracheophyta</taxon>
        <taxon>Spermatophyta</taxon>
        <taxon>Magnoliopsida</taxon>
        <taxon>Liliopsida</taxon>
        <taxon>Poales</taxon>
        <taxon>Poaceae</taxon>
        <taxon>BOP clade</taxon>
        <taxon>Oryzoideae</taxon>
        <taxon>Oryzeae</taxon>
        <taxon>Oryzinae</taxon>
        <taxon>Oryza</taxon>
    </lineage>
</organism>
<dbReference type="InterPro" id="IPR036812">
    <property type="entry name" value="NAD(P)_OxRdtase_dom_sf"/>
</dbReference>
<dbReference type="GO" id="GO:0005759">
    <property type="term" value="C:mitochondrial matrix"/>
    <property type="evidence" value="ECO:0007669"/>
    <property type="project" value="InterPro"/>
</dbReference>
<dbReference type="CDD" id="cd19125">
    <property type="entry name" value="AKR_AKR4C1-15"/>
    <property type="match status" value="1"/>
</dbReference>
<dbReference type="HOGENOM" id="CLU_346616_0_0_1"/>
<protein>
    <recommendedName>
        <fullName evidence="5">NADP-dependent oxidoreductase domain-containing protein</fullName>
    </recommendedName>
</protein>
<dbReference type="GO" id="GO:0016491">
    <property type="term" value="F:oxidoreductase activity"/>
    <property type="evidence" value="ECO:0007669"/>
    <property type="project" value="UniProtKB-KW"/>
</dbReference>
<dbReference type="Proteomes" id="UP000026962">
    <property type="component" value="Chromosome 5"/>
</dbReference>
<dbReference type="PROSITE" id="PS00062">
    <property type="entry name" value="ALDOKETO_REDUCTASE_2"/>
    <property type="match status" value="1"/>
</dbReference>
<dbReference type="Gene3D" id="3.20.20.100">
    <property type="entry name" value="NADP-dependent oxidoreductase domain"/>
    <property type="match status" value="2"/>
</dbReference>
<dbReference type="Pfam" id="PF02330">
    <property type="entry name" value="MAM33"/>
    <property type="match status" value="1"/>
</dbReference>
<dbReference type="InterPro" id="IPR003428">
    <property type="entry name" value="MAM33"/>
</dbReference>
<dbReference type="InterPro" id="IPR023210">
    <property type="entry name" value="NADP_OxRdtase_dom"/>
</dbReference>
<dbReference type="OMA" id="MKACQKE"/>